<dbReference type="RefSeq" id="WP_116821584.1">
    <property type="nucleotide sequence ID" value="NZ_CP030926.1"/>
</dbReference>
<evidence type="ECO:0008006" key="3">
    <source>
        <dbReference type="Google" id="ProtNLM"/>
    </source>
</evidence>
<proteinExistence type="predicted"/>
<dbReference type="SUPFAM" id="SSF51126">
    <property type="entry name" value="Pectin lyase-like"/>
    <property type="match status" value="1"/>
</dbReference>
<organism evidence="1 2">
    <name type="scientific">Peribacillus butanolivorans</name>
    <dbReference type="NCBI Taxonomy" id="421767"/>
    <lineage>
        <taxon>Bacteria</taxon>
        <taxon>Bacillati</taxon>
        <taxon>Bacillota</taxon>
        <taxon>Bacilli</taxon>
        <taxon>Bacillales</taxon>
        <taxon>Bacillaceae</taxon>
        <taxon>Peribacillus</taxon>
    </lineage>
</organism>
<gene>
    <name evidence="1" type="ORF">DTO10_16845</name>
</gene>
<keyword evidence="2" id="KW-1185">Reference proteome</keyword>
<accession>A0ABM6XN08</accession>
<evidence type="ECO:0000313" key="2">
    <source>
        <dbReference type="Proteomes" id="UP000260457"/>
    </source>
</evidence>
<evidence type="ECO:0000313" key="1">
    <source>
        <dbReference type="EMBL" id="AXN39863.1"/>
    </source>
</evidence>
<dbReference type="GeneID" id="95399894"/>
<reference evidence="1 2" key="1">
    <citation type="submission" date="2018-07" db="EMBL/GenBank/DDBJ databases">
        <title>The molecular basis for the intramolecular migration of carboxyl group in the catabolism of para-hydroxybenzoate via gentisate.</title>
        <authorList>
            <person name="Zhao H."/>
            <person name="Xu Y."/>
            <person name="Lin S."/>
            <person name="Spain J.C."/>
            <person name="Zhou N.-Y."/>
        </authorList>
    </citation>
    <scope>NUCLEOTIDE SEQUENCE [LARGE SCALE GENOMIC DNA]</scope>
    <source>
        <strain evidence="1 2">PHB-7a</strain>
    </source>
</reference>
<dbReference type="Proteomes" id="UP000260457">
    <property type="component" value="Chromosome"/>
</dbReference>
<sequence>MAKYKYGSQVGGSGSGVDSIARGGVNDLTSKLAVTALDLDGRGLSVADEQFGAIADWNDVTKTGTNNAVIFQNASNEAKNLDVPLVIPYGKFYVNGAVDVFTSVICFGEIIFPNSQALNLFNFTPTKTPIALDETSLGGLLRGSNKITGISGYRGGTLVLNSTEVLIKRFNKDAQGNLTDPYYKNDTAVLTDNDGNILPALDCTYTDTSKLTAFIAPEERPLIVDNLRVRIVGDTSASSTVMRIKRSGVTFNNLSIHNDSGVVEPSTAISISDCVRTSFNHLMIDGFRLDGSGYGVSIGNSSFTDFNDCHIYDCRHAISGRHGKAVRVSGGSYSSDIDTHWGNDYIIENATIEGDIKYAGTDITLKNCTVTSNLALLSVRSDSPEIMGNVVIENIKVKTSQTLFDILFYANSASNFYDGFSFDRELQTPDLVRIKNITVEAPSVTYIRYIKFSAGVKFLHKPIKKVEISGVNTKPNVRKVLDIWKNTDYHQGVSYNPLVIIRDEDMKGDNTSTGYTVYCPDNSTIEDVTWGYEFILENCKNINFRCDDNTYTSATIKGGTVKRVTNVATKSKFGNGVWLRDTTIDGDNGGATIAVSANDLQLINSIIQGNVVINTLNVDRIRMFINSYRMVGATGGFVTTSDKVKNNYIDPIKFAQN</sequence>
<protein>
    <recommendedName>
        <fullName evidence="3">Right-handed parallel beta-helix repeat-containing protein</fullName>
    </recommendedName>
</protein>
<dbReference type="EMBL" id="CP030926">
    <property type="protein sequence ID" value="AXN39863.1"/>
    <property type="molecule type" value="Genomic_DNA"/>
</dbReference>
<dbReference type="InterPro" id="IPR011050">
    <property type="entry name" value="Pectin_lyase_fold/virulence"/>
</dbReference>
<name>A0ABM6XN08_9BACI</name>